<proteinExistence type="predicted"/>
<accession>A0ABP5F6E2</accession>
<dbReference type="EMBL" id="BAAAQN010000004">
    <property type="protein sequence ID" value="GAA2015920.1"/>
    <property type="molecule type" value="Genomic_DNA"/>
</dbReference>
<name>A0ABP5F6E2_9ACTN</name>
<keyword evidence="2" id="KW-1185">Reference proteome</keyword>
<organism evidence="1 2">
    <name type="scientific">Catenulispora yoronensis</name>
    <dbReference type="NCBI Taxonomy" id="450799"/>
    <lineage>
        <taxon>Bacteria</taxon>
        <taxon>Bacillati</taxon>
        <taxon>Actinomycetota</taxon>
        <taxon>Actinomycetes</taxon>
        <taxon>Catenulisporales</taxon>
        <taxon>Catenulisporaceae</taxon>
        <taxon>Catenulispora</taxon>
    </lineage>
</organism>
<gene>
    <name evidence="1" type="ORF">GCM10009839_09150</name>
</gene>
<reference evidence="2" key="1">
    <citation type="journal article" date="2019" name="Int. J. Syst. Evol. Microbiol.">
        <title>The Global Catalogue of Microorganisms (GCM) 10K type strain sequencing project: providing services to taxonomists for standard genome sequencing and annotation.</title>
        <authorList>
            <consortium name="The Broad Institute Genomics Platform"/>
            <consortium name="The Broad Institute Genome Sequencing Center for Infectious Disease"/>
            <person name="Wu L."/>
            <person name="Ma J."/>
        </authorList>
    </citation>
    <scope>NUCLEOTIDE SEQUENCE [LARGE SCALE GENOMIC DNA]</scope>
    <source>
        <strain evidence="2">JCM 16014</strain>
    </source>
</reference>
<protein>
    <submittedName>
        <fullName evidence="1">Uncharacterized protein</fullName>
    </submittedName>
</protein>
<comment type="caution">
    <text evidence="1">The sequence shown here is derived from an EMBL/GenBank/DDBJ whole genome shotgun (WGS) entry which is preliminary data.</text>
</comment>
<sequence length="101" mass="11107">MTAQSRWHLQDAPGHFYSGEQARLLLGNRRDHGSPETWFEDERGRLLAVTTDGARASVRLMAGPGDAGERLTATFEVAGRAVAHLIDHGVWPAEVSVEDDR</sequence>
<evidence type="ECO:0000313" key="1">
    <source>
        <dbReference type="EMBL" id="GAA2015920.1"/>
    </source>
</evidence>
<evidence type="ECO:0000313" key="2">
    <source>
        <dbReference type="Proteomes" id="UP001500751"/>
    </source>
</evidence>
<dbReference type="Proteomes" id="UP001500751">
    <property type="component" value="Unassembled WGS sequence"/>
</dbReference>
<dbReference type="RefSeq" id="WP_344664213.1">
    <property type="nucleotide sequence ID" value="NZ_BAAAQN010000004.1"/>
</dbReference>